<feature type="compositionally biased region" description="Basic and acidic residues" evidence="2">
    <location>
        <begin position="36"/>
        <end position="59"/>
    </location>
</feature>
<accession>A0ABN8RVP4</accession>
<evidence type="ECO:0000256" key="1">
    <source>
        <dbReference type="SAM" id="Coils"/>
    </source>
</evidence>
<feature type="compositionally biased region" description="Pro residues" evidence="2">
    <location>
        <begin position="1"/>
        <end position="11"/>
    </location>
</feature>
<comment type="caution">
    <text evidence="3">The sequence shown here is derived from an EMBL/GenBank/DDBJ whole genome shotgun (WGS) entry which is preliminary data.</text>
</comment>
<evidence type="ECO:0000256" key="2">
    <source>
        <dbReference type="SAM" id="MobiDB-lite"/>
    </source>
</evidence>
<feature type="non-terminal residue" evidence="3">
    <location>
        <position position="1"/>
    </location>
</feature>
<feature type="region of interest" description="Disordered" evidence="2">
    <location>
        <begin position="1"/>
        <end position="66"/>
    </location>
</feature>
<reference evidence="3 4" key="1">
    <citation type="submission" date="2022-05" db="EMBL/GenBank/DDBJ databases">
        <authorList>
            <consortium name="Genoscope - CEA"/>
            <person name="William W."/>
        </authorList>
    </citation>
    <scope>NUCLEOTIDE SEQUENCE [LARGE SCALE GENOMIC DNA]</scope>
</reference>
<proteinExistence type="predicted"/>
<feature type="compositionally biased region" description="Low complexity" evidence="2">
    <location>
        <begin position="559"/>
        <end position="581"/>
    </location>
</feature>
<protein>
    <submittedName>
        <fullName evidence="3">Uncharacterized protein</fullName>
    </submittedName>
</protein>
<dbReference type="Proteomes" id="UP001159405">
    <property type="component" value="Unassembled WGS sequence"/>
</dbReference>
<keyword evidence="4" id="KW-1185">Reference proteome</keyword>
<keyword evidence="1" id="KW-0175">Coiled coil</keyword>
<sequence length="877" mass="102384">ESKPSWEPPKPGAFHVQPGEVNPYWEPPPLPKALQKKIDEKNFAKKPDHKEAIRLKPGDKNPLLWETNGVKPPVNQIENDGRDPYWNPQGEIPFGYYGVQPVPVQYQQFPYNPAVQQGWAGGIQLQPGHAPFIQPYWTTTAAQQQYAAQQQFAAMQAQQYATQHQQVATQHQQVATQQQQVATEQQNDATQQRKVTTKHQQGPKQQQDEEKKQEEKTCTTKTIEKRLEEMKQTLDKEREEFSLKLKRQSRRVSDLEIKDKQQQNEKTERDLSKAQERILNLEADNEAQRRKLEKFTDELSQEFSALRATYNELQERLRVEELTASQTIHGLKDEYEMLTKDFQTCRSLISNHLIRKPPRSNLGIANQEQRSLAQRCELWKKSSHEKDLVCERAEKDKAVLSEKIQSEKAAKIELQENNKTLRVELAAFKKQNVLLMQEVELLKEQIEPGEVFPYWDPLEPGEIRRYYGVQPVSVQYQQFQYPVVQQAWAGGIQLQPSQGTFMQPCWTTTASQQQHAAQQHFATIHAQQYATQHLQVATQQQCATQHQQVATQRQQVATKQQKVATRQQKVTKQQQKTGRQQLEAENQEQDENTGTTKTIQQRLKDIQETLRKEREEFSLKLKRQSRRVRDLEIKDNHQQNEIKEQTKAREIAEDMWKKTEEEKSALDAMKQSLEKEGGKINRVLLKKERELSKAQERILKLEADYEAVRSKLVNTDELSQEIASIRALYKEVAFYKSSYQKTNKDLGIANQEKRSLAQRCELWKNKFKKSSQEKDLVCEVAEKDKAVLSRKIKALKTKCINRKKIIQTEKAAKTELLENNANLRRELAAFKKQNVLLMQEVDFLKEQNYNLRYYGGVVGRFRRMKRFIVNTFQRFSL</sequence>
<feature type="region of interest" description="Disordered" evidence="2">
    <location>
        <begin position="252"/>
        <end position="271"/>
    </location>
</feature>
<feature type="coiled-coil region" evidence="1">
    <location>
        <begin position="390"/>
        <end position="445"/>
    </location>
</feature>
<name>A0ABN8RVP4_9CNID</name>
<dbReference type="EMBL" id="CALNXK010000310">
    <property type="protein sequence ID" value="CAH3181931.1"/>
    <property type="molecule type" value="Genomic_DNA"/>
</dbReference>
<feature type="coiled-coil region" evidence="1">
    <location>
        <begin position="778"/>
        <end position="847"/>
    </location>
</feature>
<evidence type="ECO:0000313" key="3">
    <source>
        <dbReference type="EMBL" id="CAH3181931.1"/>
    </source>
</evidence>
<feature type="compositionally biased region" description="Basic and acidic residues" evidence="2">
    <location>
        <begin position="206"/>
        <end position="218"/>
    </location>
</feature>
<gene>
    <name evidence="3" type="ORF">PLOB_00026285</name>
</gene>
<evidence type="ECO:0000313" key="4">
    <source>
        <dbReference type="Proteomes" id="UP001159405"/>
    </source>
</evidence>
<feature type="region of interest" description="Disordered" evidence="2">
    <location>
        <begin position="559"/>
        <end position="597"/>
    </location>
</feature>
<organism evidence="3 4">
    <name type="scientific">Porites lobata</name>
    <dbReference type="NCBI Taxonomy" id="104759"/>
    <lineage>
        <taxon>Eukaryota</taxon>
        <taxon>Metazoa</taxon>
        <taxon>Cnidaria</taxon>
        <taxon>Anthozoa</taxon>
        <taxon>Hexacorallia</taxon>
        <taxon>Scleractinia</taxon>
        <taxon>Fungiina</taxon>
        <taxon>Poritidae</taxon>
        <taxon>Porites</taxon>
    </lineage>
</organism>
<feature type="region of interest" description="Disordered" evidence="2">
    <location>
        <begin position="179"/>
        <end position="218"/>
    </location>
</feature>